<feature type="transmembrane region" description="Helical" evidence="1">
    <location>
        <begin position="12"/>
        <end position="34"/>
    </location>
</feature>
<protein>
    <submittedName>
        <fullName evidence="2">Uncharacterized protein</fullName>
    </submittedName>
</protein>
<sequence length="605" mass="68024">MHWLEDRIRSAARFSLGAILPFLGLVFLGLLGALLLRVRDPGLGVLAWPAGLFLLGNALYGLGLGVKSFPRPPGRILAPGEAPALEERLEAAREAWEGPRGAQVILAPDAWSVELTGVPMAGLFGWSRYHWYVGIYPLLALSPRELDAAIEWEEVFWSDYQGWLNLQVKRLATYWYRVHVHVEARLGERPLGWPRWCTAFLRPYTRQVVAGFQPFLAREFLRADRTIAEKHGVPTLVRALCRLAILQPLVVRRVFHPWDACLDSGLPLPEDLHRRLGAALAETPEGAEGILELALDGLLKEAPPLLRLRLECLEAEPRVPLPPSAHAYGRLLEDTEVAREVEGQWRARLQSSAAAAALGRLVEATRYQDLTGPMEGTFPDHPGALDYLKLAYDHAPWSRFDALLGMYRSANPDCVEACFLAVRRCLDRGRDSAAVFQARELIHRDPALAPACHELLAHHLGARGDVLNAHKEWDRARRAAALVEKVQGERRGVSLLDALESHHCNPAVLQEIQRMCLGEDRVAEAHLVRKKLNFHPDRPVLLLVVRWRGAWWDPLGRKRLAFQRQLQEACPFPSGATGFIQVADRASLWRFQGKLRRLNGLIFRR</sequence>
<dbReference type="EMBL" id="AP027080">
    <property type="protein sequence ID" value="BDU73305.1"/>
    <property type="molecule type" value="Genomic_DNA"/>
</dbReference>
<keyword evidence="1" id="KW-0812">Transmembrane</keyword>
<keyword evidence="3" id="KW-1185">Reference proteome</keyword>
<gene>
    <name evidence="2" type="ORF">METEAL_24790</name>
</gene>
<proteinExistence type="predicted"/>
<evidence type="ECO:0000313" key="2">
    <source>
        <dbReference type="EMBL" id="BDU73305.1"/>
    </source>
</evidence>
<dbReference type="RefSeq" id="WP_316411957.1">
    <property type="nucleotide sequence ID" value="NZ_AP027080.1"/>
</dbReference>
<reference evidence="3" key="1">
    <citation type="journal article" date="2023" name="Int. J. Syst. Evol. Microbiol.">
        <title>Mesoterricola silvestris gen. nov., sp. nov., Mesoterricola sediminis sp. nov., Geothrix oryzae sp. nov., Geothrix edaphica sp. nov., Geothrix rubra sp. nov., and Geothrix limicola sp. nov., six novel members of Acidobacteriota isolated from soils.</title>
        <authorList>
            <person name="Itoh H."/>
            <person name="Sugisawa Y."/>
            <person name="Mise K."/>
            <person name="Xu Z."/>
            <person name="Kuniyasu M."/>
            <person name="Ushijima N."/>
            <person name="Kawano K."/>
            <person name="Kobayashi E."/>
            <person name="Shiratori Y."/>
            <person name="Masuda Y."/>
            <person name="Senoo K."/>
        </authorList>
    </citation>
    <scope>NUCLEOTIDE SEQUENCE [LARGE SCALE GENOMIC DNA]</scope>
    <source>
        <strain evidence="3">W79</strain>
    </source>
</reference>
<evidence type="ECO:0000313" key="3">
    <source>
        <dbReference type="Proteomes" id="UP001238179"/>
    </source>
</evidence>
<keyword evidence="1" id="KW-0472">Membrane</keyword>
<accession>A0AA48GS83</accession>
<dbReference type="Proteomes" id="UP001238179">
    <property type="component" value="Chromosome"/>
</dbReference>
<dbReference type="KEGG" id="msil:METEAL_24790"/>
<dbReference type="AlphaFoldDB" id="A0AA48GS83"/>
<name>A0AA48GS83_9BACT</name>
<evidence type="ECO:0000256" key="1">
    <source>
        <dbReference type="SAM" id="Phobius"/>
    </source>
</evidence>
<feature type="transmembrane region" description="Helical" evidence="1">
    <location>
        <begin position="46"/>
        <end position="66"/>
    </location>
</feature>
<keyword evidence="1" id="KW-1133">Transmembrane helix</keyword>
<organism evidence="2 3">
    <name type="scientific">Mesoterricola silvestris</name>
    <dbReference type="NCBI Taxonomy" id="2927979"/>
    <lineage>
        <taxon>Bacteria</taxon>
        <taxon>Pseudomonadati</taxon>
        <taxon>Acidobacteriota</taxon>
        <taxon>Holophagae</taxon>
        <taxon>Holophagales</taxon>
        <taxon>Holophagaceae</taxon>
        <taxon>Mesoterricola</taxon>
    </lineage>
</organism>